<evidence type="ECO:0000313" key="11">
    <source>
        <dbReference type="EMBL" id="KAJ5379479.1"/>
    </source>
</evidence>
<evidence type="ECO:0000256" key="9">
    <source>
        <dbReference type="ARBA" id="ARBA00023679"/>
    </source>
</evidence>
<dbReference type="Proteomes" id="UP001147747">
    <property type="component" value="Unassembled WGS sequence"/>
</dbReference>
<dbReference type="InterPro" id="IPR020084">
    <property type="entry name" value="NUDIX_hydrolase_CS"/>
</dbReference>
<dbReference type="InterPro" id="IPR015376">
    <property type="entry name" value="Znr_NADH_PPase"/>
</dbReference>
<keyword evidence="6" id="KW-0378">Hydrolase</keyword>
<gene>
    <name evidence="11" type="ORF">N7509_012598</name>
</gene>
<comment type="catalytic activity">
    <reaction evidence="9">
        <text>a 5'-end NAD(+)-phospho-ribonucleoside in mRNA + H2O = a 5'-end phospho-adenosine-phospho-ribonucleoside in mRNA + beta-nicotinamide D-ribonucleotide + 2 H(+)</text>
        <dbReference type="Rhea" id="RHEA:60876"/>
        <dbReference type="Rhea" id="RHEA-COMP:15698"/>
        <dbReference type="Rhea" id="RHEA-COMP:15719"/>
        <dbReference type="ChEBI" id="CHEBI:14649"/>
        <dbReference type="ChEBI" id="CHEBI:15377"/>
        <dbReference type="ChEBI" id="CHEBI:15378"/>
        <dbReference type="ChEBI" id="CHEBI:144029"/>
        <dbReference type="ChEBI" id="CHEBI:144051"/>
    </reaction>
    <physiologicalReaction direction="left-to-right" evidence="9">
        <dbReference type="Rhea" id="RHEA:60877"/>
    </physiologicalReaction>
</comment>
<dbReference type="EMBL" id="JAPZBU010000011">
    <property type="protein sequence ID" value="KAJ5379479.1"/>
    <property type="molecule type" value="Genomic_DNA"/>
</dbReference>
<dbReference type="RefSeq" id="XP_056483265.1">
    <property type="nucleotide sequence ID" value="XM_056637235.1"/>
</dbReference>
<dbReference type="InterPro" id="IPR049734">
    <property type="entry name" value="NudC-like_C"/>
</dbReference>
<comment type="caution">
    <text evidence="11">The sequence shown here is derived from an EMBL/GenBank/DDBJ whole genome shotgun (WGS) entry which is preliminary data.</text>
</comment>
<accession>A0A9W9VG33</accession>
<dbReference type="AlphaFoldDB" id="A0A9W9VG33"/>
<dbReference type="Gene3D" id="3.90.79.10">
    <property type="entry name" value="Nucleoside Triphosphate Pyrophosphohydrolase"/>
    <property type="match status" value="1"/>
</dbReference>
<dbReference type="Pfam" id="PF00293">
    <property type="entry name" value="NUDIX"/>
    <property type="match status" value="1"/>
</dbReference>
<dbReference type="PROSITE" id="PS00893">
    <property type="entry name" value="NUDIX_BOX"/>
    <property type="match status" value="1"/>
</dbReference>
<dbReference type="PROSITE" id="PS51462">
    <property type="entry name" value="NUDIX"/>
    <property type="match status" value="1"/>
</dbReference>
<evidence type="ECO:0000256" key="8">
    <source>
        <dbReference type="ARBA" id="ARBA00023027"/>
    </source>
</evidence>
<dbReference type="InterPro" id="IPR015797">
    <property type="entry name" value="NUDIX_hydrolase-like_dom_sf"/>
</dbReference>
<dbReference type="EC" id="3.6.1.22" evidence="4"/>
<dbReference type="InterPro" id="IPR050241">
    <property type="entry name" value="NAD-cap_RNA_hydrolase_NudC"/>
</dbReference>
<dbReference type="Pfam" id="PF09297">
    <property type="entry name" value="Zn_ribbon_NUD"/>
    <property type="match status" value="1"/>
</dbReference>
<dbReference type="InterPro" id="IPR000086">
    <property type="entry name" value="NUDIX_hydrolase_dom"/>
</dbReference>
<dbReference type="OrthoDB" id="10249612at2759"/>
<dbReference type="GO" id="GO:0035529">
    <property type="term" value="F:NADH pyrophosphatase activity"/>
    <property type="evidence" value="ECO:0007669"/>
    <property type="project" value="TreeGrafter"/>
</dbReference>
<dbReference type="GO" id="GO:0005777">
    <property type="term" value="C:peroxisome"/>
    <property type="evidence" value="ECO:0007669"/>
    <property type="project" value="TreeGrafter"/>
</dbReference>
<evidence type="ECO:0000256" key="5">
    <source>
        <dbReference type="ARBA" id="ARBA00022723"/>
    </source>
</evidence>
<keyword evidence="7" id="KW-0460">Magnesium</keyword>
<dbReference type="FunFam" id="3.90.79.20:FF:000005">
    <property type="entry name" value="NADH pyrophosphatase, putative"/>
    <property type="match status" value="1"/>
</dbReference>
<dbReference type="PANTHER" id="PTHR42904">
    <property type="entry name" value="NUDIX HYDROLASE, NUDC SUBFAMILY"/>
    <property type="match status" value="1"/>
</dbReference>
<dbReference type="PANTHER" id="PTHR42904:SF6">
    <property type="entry name" value="NAD-CAPPED RNA HYDROLASE NUDT12"/>
    <property type="match status" value="1"/>
</dbReference>
<dbReference type="GO" id="GO:0006742">
    <property type="term" value="P:NADP+ catabolic process"/>
    <property type="evidence" value="ECO:0007669"/>
    <property type="project" value="TreeGrafter"/>
</dbReference>
<name>A0A9W9VG33_9EURO</name>
<dbReference type="GO" id="GO:0019677">
    <property type="term" value="P:NAD+ catabolic process"/>
    <property type="evidence" value="ECO:0007669"/>
    <property type="project" value="TreeGrafter"/>
</dbReference>
<comment type="cofactor">
    <cofactor evidence="1">
        <name>Mg(2+)</name>
        <dbReference type="ChEBI" id="CHEBI:18420"/>
    </cofactor>
</comment>
<evidence type="ECO:0000256" key="1">
    <source>
        <dbReference type="ARBA" id="ARBA00001946"/>
    </source>
</evidence>
<evidence type="ECO:0000256" key="4">
    <source>
        <dbReference type="ARBA" id="ARBA00012381"/>
    </source>
</evidence>
<evidence type="ECO:0000256" key="2">
    <source>
        <dbReference type="ARBA" id="ARBA00001947"/>
    </source>
</evidence>
<reference evidence="11" key="1">
    <citation type="submission" date="2022-12" db="EMBL/GenBank/DDBJ databases">
        <authorList>
            <person name="Petersen C."/>
        </authorList>
    </citation>
    <scope>NUCLEOTIDE SEQUENCE</scope>
    <source>
        <strain evidence="11">IBT 29677</strain>
    </source>
</reference>
<dbReference type="GeneID" id="81376215"/>
<organism evidence="11 12">
    <name type="scientific">Penicillium cosmopolitanum</name>
    <dbReference type="NCBI Taxonomy" id="1131564"/>
    <lineage>
        <taxon>Eukaryota</taxon>
        <taxon>Fungi</taxon>
        <taxon>Dikarya</taxon>
        <taxon>Ascomycota</taxon>
        <taxon>Pezizomycotina</taxon>
        <taxon>Eurotiomycetes</taxon>
        <taxon>Eurotiomycetidae</taxon>
        <taxon>Eurotiales</taxon>
        <taxon>Aspergillaceae</taxon>
        <taxon>Penicillium</taxon>
    </lineage>
</organism>
<keyword evidence="5" id="KW-0479">Metal-binding</keyword>
<comment type="similarity">
    <text evidence="3">Belongs to the Nudix hydrolase family. NudC subfamily.</text>
</comment>
<reference evidence="11" key="2">
    <citation type="journal article" date="2023" name="IMA Fungus">
        <title>Comparative genomic study of the Penicillium genus elucidates a diverse pangenome and 15 lateral gene transfer events.</title>
        <authorList>
            <person name="Petersen C."/>
            <person name="Sorensen T."/>
            <person name="Nielsen M.R."/>
            <person name="Sondergaard T.E."/>
            <person name="Sorensen J.L."/>
            <person name="Fitzpatrick D.A."/>
            <person name="Frisvad J.C."/>
            <person name="Nielsen K.L."/>
        </authorList>
    </citation>
    <scope>NUCLEOTIDE SEQUENCE</scope>
    <source>
        <strain evidence="11">IBT 29677</strain>
    </source>
</reference>
<evidence type="ECO:0000313" key="12">
    <source>
        <dbReference type="Proteomes" id="UP001147747"/>
    </source>
</evidence>
<dbReference type="InterPro" id="IPR015375">
    <property type="entry name" value="NADH_PPase-like_N"/>
</dbReference>
<dbReference type="SUPFAM" id="SSF55811">
    <property type="entry name" value="Nudix"/>
    <property type="match status" value="1"/>
</dbReference>
<evidence type="ECO:0000256" key="3">
    <source>
        <dbReference type="ARBA" id="ARBA00009595"/>
    </source>
</evidence>
<evidence type="ECO:0000259" key="10">
    <source>
        <dbReference type="PROSITE" id="PS51462"/>
    </source>
</evidence>
<dbReference type="CDD" id="cd03429">
    <property type="entry name" value="NUDIX_NADH_pyrophosphatase_Nudt13"/>
    <property type="match status" value="1"/>
</dbReference>
<proteinExistence type="inferred from homology"/>
<feature type="domain" description="Nudix hydrolase" evidence="10">
    <location>
        <begin position="251"/>
        <end position="387"/>
    </location>
</feature>
<dbReference type="FunFam" id="3.90.79.10:FF:000042">
    <property type="entry name" value="Probable NADH pyrophosphatase"/>
    <property type="match status" value="1"/>
</dbReference>
<dbReference type="Pfam" id="PF09296">
    <property type="entry name" value="NUDIX-like"/>
    <property type="match status" value="1"/>
</dbReference>
<comment type="cofactor">
    <cofactor evidence="2">
        <name>Zn(2+)</name>
        <dbReference type="ChEBI" id="CHEBI:29105"/>
    </cofactor>
</comment>
<dbReference type="Gene3D" id="3.90.79.20">
    <property type="match status" value="1"/>
</dbReference>
<dbReference type="GO" id="GO:0046872">
    <property type="term" value="F:metal ion binding"/>
    <property type="evidence" value="ECO:0007669"/>
    <property type="project" value="UniProtKB-KW"/>
</dbReference>
<evidence type="ECO:0000256" key="6">
    <source>
        <dbReference type="ARBA" id="ARBA00022801"/>
    </source>
</evidence>
<keyword evidence="8" id="KW-0520">NAD</keyword>
<protein>
    <recommendedName>
        <fullName evidence="4">NAD(+) diphosphatase</fullName>
        <ecNumber evidence="4">3.6.1.22</ecNumber>
    </recommendedName>
</protein>
<evidence type="ECO:0000256" key="7">
    <source>
        <dbReference type="ARBA" id="ARBA00022842"/>
    </source>
</evidence>
<sequence length="415" mass="45944">MSTSSQLPTPAHTLADSMLSRRFGKETVNYFSSSPINRLSFLRTEHSFLSSALKHPSTKFVLLNNLAPLTRSPAELYTARYDEVRRLVAPDFFDRSEEDMIKNFDSRKTNPNLIFLGLDESNKENGMAWKTYTGTPFFALDVTPRGSEAQQSAAKDVVSALEEQGLSFFQTRVISTFTPEEAAIYAQSRALMDWNNRNTFCGTCGNPTLSVNAGTKRACPPTDAAITTEEGNPTSRPPCSTRTTISNLSFPRTDPTIIVAVVSHDGKRILLGRSKRFPPKWYSTLAGFIEPAESIEDAVRREVWEEAGVTLSRVVIHSSQPWPYPANLMIGAIAQVSEPAHETINLEHDPELEDARWFDVEEVEEALRIGTSDLSAEAGAEYKGGLKLPPPTAIANQLIRSAVDAEYFRGEKCSL</sequence>
<keyword evidence="12" id="KW-1185">Reference proteome</keyword>
<dbReference type="GO" id="GO:0005829">
    <property type="term" value="C:cytosol"/>
    <property type="evidence" value="ECO:0007669"/>
    <property type="project" value="TreeGrafter"/>
</dbReference>